<feature type="compositionally biased region" description="Polar residues" evidence="6">
    <location>
        <begin position="1109"/>
        <end position="1131"/>
    </location>
</feature>
<feature type="domain" description="UBZ4-type" evidence="7">
    <location>
        <begin position="267"/>
        <end position="292"/>
    </location>
</feature>
<keyword evidence="4" id="KW-0862">Zinc</keyword>
<accession>A0AAN9FJ05</accession>
<proteinExistence type="predicted"/>
<sequence length="1378" mass="153668">MSATSNGFSIRDYTYKMRSIDVYKCWPFSSSSSSSSHDLRSCLPPFSQSPLRSNLNHNHNQPQPQHSDDDDDESDKSDKSLPSPSPIPPPPQPVDANDDDDDDKLEMVCPVCREFNAATLTAVNAHIDACLAQTMRDDRRHIRVTNLKSKSKPPKKRSIAEIFRLHKKLEPHQNQQQQEEKEEEEDQKEQDQDQDDEEDEDEPQIKSALKSWRPSFNDDQDDPDDVSMTVTKFEWLTRRLEALRSNRGGCQSAKSDGGDDEDEEKSEMVCPVCRDFNAATVTAVNAHIDSCLAHAVRDERRQMKRTTKPKAPKKRSIAEILMVAPPIGTTTNNQVIELQKPNGSRDSSGGDASASAYAASDAIVSAIKSNRSTKKRNTKKKKKGKKKSKVDNNKHGDDGAFLNNNNNNTSNKKKKKKKKSKSFSKSKEDAYKSEVQTPAYSFRKPKGPIGNKMVALHNTDPSFHKKRLDSEILSEEPKKQDEDCDSVGKQLKEVSPAHGIRKNHLKQFSGKASSGCNSQDDAEESDCDELVPTSDKHVRFTGKDDPLGPKKRNSFETMFNKSSEAMGTSLVKEQWSGSDEETASLEANRNYDHIGINIENRKEVCPTAESKQFSHTPEQFSIQSSLKPCINQEESKYSEEKSVSLTKATFCDNDNLQLFDGGNTSTSNCSPYGDISRSLSTVEDVQMSGVNTDACESGSFSSIGKFIDHLENSTFHVAAVNSNANTRAYLEPSSSYSTSYDKSNERPQLPLQAYGDHDTGGQALGDRQFSHMFRADMIDKSFPFTGRTKGSVRTNCLDPNFFGLPLNSQGELINFSSSGKVGVNQPETPCTSRGSSSGLPANNILLRRSQENLSMNRRDVVQKTIPQDGIIPLPHYPARLAVTALQYKEREDIHRPNSDMCSTNHVRPLHSELNLMRSAYIEQNQSDQIHNHKTNGTISQNESSNHISPNSSQPTVRLMGKDVPIGRSSEEIQQYVGDVWADQESRRLHYSKYAALENSLPERCSKQDFVSSSPLQMPVENVLLSAKVQNYQASQHTVLMNGPETEFPLQFGDLQSNRVSQKGSLGVSRSASSHFHPMAQGPTSGTDFRWARDDFPEQLTPGAKPQGLGSRSQVLPSSRNYSQRTCLSNGELNDRNKNPHCTKSAFEFPFLQPAVDEQAKTFWFQRPYRSSPSWLSSSTDEKRLPVTFSQQVSGVSSHSFPKNVWGKNFTTPPENHSTEVPYPNNPLTSRGPVNAPLFAASIVQPRGCRNMTMVADRMKLDDMTTKDHHPCTNTRKRPAANFDDSRKPTKLPNIEVQENLSRKTRLTEENSSAELQRNTTVVELDPQVDSARSRSCQNEAQNLHATSYPAVDAFKLHGTVKSGPVRLGPGARHILRFS</sequence>
<keyword evidence="9" id="KW-1185">Reference proteome</keyword>
<feature type="compositionally biased region" description="Polar residues" evidence="6">
    <location>
        <begin position="510"/>
        <end position="519"/>
    </location>
</feature>
<evidence type="ECO:0000256" key="6">
    <source>
        <dbReference type="SAM" id="MobiDB-lite"/>
    </source>
</evidence>
<evidence type="ECO:0000313" key="8">
    <source>
        <dbReference type="EMBL" id="KAK7276785.1"/>
    </source>
</evidence>
<feature type="region of interest" description="Disordered" evidence="6">
    <location>
        <begin position="1063"/>
        <end position="1131"/>
    </location>
</feature>
<dbReference type="PANTHER" id="PTHR36892:SF1">
    <property type="entry name" value="OS05G0518200 PROTEIN"/>
    <property type="match status" value="1"/>
</dbReference>
<feature type="compositionally biased region" description="Basic residues" evidence="6">
    <location>
        <begin position="371"/>
        <end position="388"/>
    </location>
</feature>
<feature type="compositionally biased region" description="Acidic residues" evidence="6">
    <location>
        <begin position="180"/>
        <end position="202"/>
    </location>
</feature>
<evidence type="ECO:0000256" key="1">
    <source>
        <dbReference type="ARBA" id="ARBA00022723"/>
    </source>
</evidence>
<dbReference type="GO" id="GO:0003677">
    <property type="term" value="F:DNA binding"/>
    <property type="evidence" value="ECO:0007669"/>
    <property type="project" value="InterPro"/>
</dbReference>
<feature type="region of interest" description="Disordered" evidence="6">
    <location>
        <begin position="29"/>
        <end position="102"/>
    </location>
</feature>
<dbReference type="InterPro" id="IPR006642">
    <property type="entry name" value="Rad18_UBZ4"/>
</dbReference>
<reference evidence="8 9" key="1">
    <citation type="submission" date="2024-01" db="EMBL/GenBank/DDBJ databases">
        <title>The genomes of 5 underutilized Papilionoideae crops provide insights into root nodulation and disease resistanc.</title>
        <authorList>
            <person name="Yuan L."/>
        </authorList>
    </citation>
    <scope>NUCLEOTIDE SEQUENCE [LARGE SCALE GENOMIC DNA]</scope>
    <source>
        <strain evidence="8">ZHUSHIDOU_FW_LH</strain>
        <tissue evidence="8">Leaf</tissue>
    </source>
</reference>
<feature type="region of interest" description="Disordered" evidence="6">
    <location>
        <begin position="1264"/>
        <end position="1289"/>
    </location>
</feature>
<feature type="compositionally biased region" description="Basic and acidic residues" evidence="6">
    <location>
        <begin position="389"/>
        <end position="398"/>
    </location>
</feature>
<comment type="caution">
    <text evidence="8">The sequence shown here is derived from an EMBL/GenBank/DDBJ whole genome shotgun (WGS) entry which is preliminary data.</text>
</comment>
<keyword evidence="2" id="KW-0227">DNA damage</keyword>
<feature type="compositionally biased region" description="Polar residues" evidence="6">
    <location>
        <begin position="933"/>
        <end position="955"/>
    </location>
</feature>
<gene>
    <name evidence="8" type="ORF">RIF29_17931</name>
</gene>
<keyword evidence="3" id="KW-0863">Zinc-finger</keyword>
<protein>
    <recommendedName>
        <fullName evidence="7">UBZ4-type domain-containing protein</fullName>
    </recommendedName>
</protein>
<feature type="region of interest" description="Disordered" evidence="6">
    <location>
        <begin position="367"/>
        <end position="530"/>
    </location>
</feature>
<evidence type="ECO:0000256" key="2">
    <source>
        <dbReference type="ARBA" id="ARBA00022763"/>
    </source>
</evidence>
<dbReference type="GO" id="GO:0006281">
    <property type="term" value="P:DNA repair"/>
    <property type="evidence" value="ECO:0007669"/>
    <property type="project" value="UniProtKB-KW"/>
</dbReference>
<feature type="compositionally biased region" description="Polar residues" evidence="6">
    <location>
        <begin position="1063"/>
        <end position="1073"/>
    </location>
</feature>
<feature type="compositionally biased region" description="Pro residues" evidence="6">
    <location>
        <begin position="83"/>
        <end position="93"/>
    </location>
</feature>
<evidence type="ECO:0000256" key="5">
    <source>
        <dbReference type="ARBA" id="ARBA00023204"/>
    </source>
</evidence>
<feature type="region of interest" description="Disordered" evidence="6">
    <location>
        <begin position="933"/>
        <end position="956"/>
    </location>
</feature>
<organism evidence="8 9">
    <name type="scientific">Crotalaria pallida</name>
    <name type="common">Smooth rattlebox</name>
    <name type="synonym">Crotalaria striata</name>
    <dbReference type="NCBI Taxonomy" id="3830"/>
    <lineage>
        <taxon>Eukaryota</taxon>
        <taxon>Viridiplantae</taxon>
        <taxon>Streptophyta</taxon>
        <taxon>Embryophyta</taxon>
        <taxon>Tracheophyta</taxon>
        <taxon>Spermatophyta</taxon>
        <taxon>Magnoliopsida</taxon>
        <taxon>eudicotyledons</taxon>
        <taxon>Gunneridae</taxon>
        <taxon>Pentapetalae</taxon>
        <taxon>rosids</taxon>
        <taxon>fabids</taxon>
        <taxon>Fabales</taxon>
        <taxon>Fabaceae</taxon>
        <taxon>Papilionoideae</taxon>
        <taxon>50 kb inversion clade</taxon>
        <taxon>genistoids sensu lato</taxon>
        <taxon>core genistoids</taxon>
        <taxon>Crotalarieae</taxon>
        <taxon>Crotalaria</taxon>
    </lineage>
</organism>
<evidence type="ECO:0000256" key="3">
    <source>
        <dbReference type="ARBA" id="ARBA00022771"/>
    </source>
</evidence>
<dbReference type="Proteomes" id="UP001372338">
    <property type="component" value="Unassembled WGS sequence"/>
</dbReference>
<evidence type="ECO:0000313" key="9">
    <source>
        <dbReference type="Proteomes" id="UP001372338"/>
    </source>
</evidence>
<feature type="compositionally biased region" description="Low complexity" evidence="6">
    <location>
        <begin position="56"/>
        <end position="65"/>
    </location>
</feature>
<feature type="domain" description="UBZ4-type" evidence="7">
    <location>
        <begin position="106"/>
        <end position="131"/>
    </location>
</feature>
<dbReference type="EMBL" id="JAYWIO010000003">
    <property type="protein sequence ID" value="KAK7276785.1"/>
    <property type="molecule type" value="Genomic_DNA"/>
</dbReference>
<feature type="compositionally biased region" description="Acidic residues" evidence="6">
    <location>
        <begin position="520"/>
        <end position="529"/>
    </location>
</feature>
<evidence type="ECO:0000256" key="4">
    <source>
        <dbReference type="ARBA" id="ARBA00022833"/>
    </source>
</evidence>
<evidence type="ECO:0000259" key="7">
    <source>
        <dbReference type="SMART" id="SM00734"/>
    </source>
</evidence>
<keyword evidence="1" id="KW-0479">Metal-binding</keyword>
<name>A0AAN9FJ05_CROPI</name>
<dbReference type="GO" id="GO:0008270">
    <property type="term" value="F:zinc ion binding"/>
    <property type="evidence" value="ECO:0007669"/>
    <property type="project" value="UniProtKB-KW"/>
</dbReference>
<feature type="compositionally biased region" description="Basic residues" evidence="6">
    <location>
        <begin position="411"/>
        <end position="424"/>
    </location>
</feature>
<feature type="region of interest" description="Disordered" evidence="6">
    <location>
        <begin position="169"/>
        <end position="226"/>
    </location>
</feature>
<keyword evidence="5" id="KW-0234">DNA repair</keyword>
<dbReference type="SMART" id="SM00734">
    <property type="entry name" value="ZnF_Rad18"/>
    <property type="match status" value="2"/>
</dbReference>
<dbReference type="PANTHER" id="PTHR36892">
    <property type="entry name" value="OS01G0201800 PROTEIN"/>
    <property type="match status" value="1"/>
</dbReference>
<feature type="compositionally biased region" description="Polar residues" evidence="6">
    <location>
        <begin position="46"/>
        <end position="55"/>
    </location>
</feature>